<feature type="transmembrane region" description="Helical" evidence="2">
    <location>
        <begin position="300"/>
        <end position="319"/>
    </location>
</feature>
<evidence type="ECO:0000313" key="3">
    <source>
        <dbReference type="EMBL" id="RKO95812.1"/>
    </source>
</evidence>
<dbReference type="AlphaFoldDB" id="A0A4P9WT22"/>
<dbReference type="EMBL" id="ML010871">
    <property type="protein sequence ID" value="RKO95812.1"/>
    <property type="molecule type" value="Genomic_DNA"/>
</dbReference>
<sequence>MGPCATLHPREWRSLIRGGLLGGVVGWFQPVLFVLSLVDLDLSAETSLAMRHEVLTGIVLGMTIGGIRIALGCFLLRRVAWARAWTLDDVDTSSSMQGSSPRGSITGSKKQGEDSAPLLSSTPSTSPSFLESARSWYAHPASSPLSLVLGTTLLVMHGVSVASDSFTIYEEPATAFLLGTYALVQMGSALSPARARNRLARVQLLLMSFAFLVLNRVSQSITVCREEMHPFCTPTFFTGPWVPEADPTQSATEAVAPLSGAAAIPARFLIPCLAIAYLAFLGGLAATLHASDNLRGAARVQCFFALPLALVLSWLYWSLDTWESHRAFDLSAGQDATAWAADAAHARWIGLKRLTAAWGFPVAVLLPLVLWGSNSATTAFEIRASPTLSPSLSSATGKPAGQLVFHGIPNAIGSA</sequence>
<feature type="region of interest" description="Disordered" evidence="1">
    <location>
        <begin position="91"/>
        <end position="126"/>
    </location>
</feature>
<feature type="compositionally biased region" description="Low complexity" evidence="1">
    <location>
        <begin position="115"/>
        <end position="126"/>
    </location>
</feature>
<dbReference type="Proteomes" id="UP000268535">
    <property type="component" value="Unassembled WGS sequence"/>
</dbReference>
<feature type="transmembrane region" description="Helical" evidence="2">
    <location>
        <begin position="58"/>
        <end position="76"/>
    </location>
</feature>
<protein>
    <submittedName>
        <fullName evidence="3">Uncharacterized protein</fullName>
    </submittedName>
</protein>
<name>A0A4P9WT22_9FUNG</name>
<dbReference type="PANTHER" id="PTHR23071">
    <property type="entry name" value="PHOSPHATIDYLINOSITOL GLYCAN"/>
    <property type="match status" value="1"/>
</dbReference>
<feature type="transmembrane region" description="Helical" evidence="2">
    <location>
        <begin position="20"/>
        <end position="38"/>
    </location>
</feature>
<gene>
    <name evidence="3" type="ORF">CAUPRSCDRAFT_12486</name>
</gene>
<keyword evidence="2" id="KW-0472">Membrane</keyword>
<proteinExistence type="predicted"/>
<dbReference type="GO" id="GO:0005789">
    <property type="term" value="C:endoplasmic reticulum membrane"/>
    <property type="evidence" value="ECO:0007669"/>
    <property type="project" value="TreeGrafter"/>
</dbReference>
<feature type="compositionally biased region" description="Low complexity" evidence="1">
    <location>
        <begin position="93"/>
        <end position="104"/>
    </location>
</feature>
<evidence type="ECO:0000313" key="4">
    <source>
        <dbReference type="Proteomes" id="UP000268535"/>
    </source>
</evidence>
<reference evidence="4" key="1">
    <citation type="journal article" date="2018" name="Nat. Microbiol.">
        <title>Leveraging single-cell genomics to expand the fungal tree of life.</title>
        <authorList>
            <person name="Ahrendt S.R."/>
            <person name="Quandt C.A."/>
            <person name="Ciobanu D."/>
            <person name="Clum A."/>
            <person name="Salamov A."/>
            <person name="Andreopoulos B."/>
            <person name="Cheng J.F."/>
            <person name="Woyke T."/>
            <person name="Pelin A."/>
            <person name="Henrissat B."/>
            <person name="Reynolds N.K."/>
            <person name="Benny G.L."/>
            <person name="Smith M.E."/>
            <person name="James T.Y."/>
            <person name="Grigoriev I.V."/>
        </authorList>
    </citation>
    <scope>NUCLEOTIDE SEQUENCE [LARGE SCALE GENOMIC DNA]</scope>
    <source>
        <strain evidence="4">ATCC 52028</strain>
    </source>
</reference>
<dbReference type="PANTHER" id="PTHR23071:SF1">
    <property type="entry name" value="GPI ETHANOLAMINE PHOSPHATE TRANSFERASE 3"/>
    <property type="match status" value="1"/>
</dbReference>
<evidence type="ECO:0000256" key="2">
    <source>
        <dbReference type="SAM" id="Phobius"/>
    </source>
</evidence>
<organism evidence="3 4">
    <name type="scientific">Caulochytrium protostelioides</name>
    <dbReference type="NCBI Taxonomy" id="1555241"/>
    <lineage>
        <taxon>Eukaryota</taxon>
        <taxon>Fungi</taxon>
        <taxon>Fungi incertae sedis</taxon>
        <taxon>Chytridiomycota</taxon>
        <taxon>Chytridiomycota incertae sedis</taxon>
        <taxon>Chytridiomycetes</taxon>
        <taxon>Caulochytriales</taxon>
        <taxon>Caulochytriaceae</taxon>
        <taxon>Caulochytrium</taxon>
    </lineage>
</organism>
<evidence type="ECO:0000256" key="1">
    <source>
        <dbReference type="SAM" id="MobiDB-lite"/>
    </source>
</evidence>
<keyword evidence="2" id="KW-0812">Transmembrane</keyword>
<dbReference type="InterPro" id="IPR039524">
    <property type="entry name" value="PIGO/GPI13"/>
</dbReference>
<accession>A0A4P9WT22</accession>
<dbReference type="GO" id="GO:0051377">
    <property type="term" value="F:mannose-ethanolamine phosphotransferase activity"/>
    <property type="evidence" value="ECO:0007669"/>
    <property type="project" value="TreeGrafter"/>
</dbReference>
<feature type="transmembrane region" description="Helical" evidence="2">
    <location>
        <begin position="268"/>
        <end position="288"/>
    </location>
</feature>
<feature type="non-terminal residue" evidence="3">
    <location>
        <position position="415"/>
    </location>
</feature>
<keyword evidence="2" id="KW-1133">Transmembrane helix</keyword>
<dbReference type="GO" id="GO:0006506">
    <property type="term" value="P:GPI anchor biosynthetic process"/>
    <property type="evidence" value="ECO:0007669"/>
    <property type="project" value="InterPro"/>
</dbReference>
<feature type="transmembrane region" description="Helical" evidence="2">
    <location>
        <begin position="355"/>
        <end position="373"/>
    </location>
</feature>